<gene>
    <name evidence="2" type="ORF">BCF53_10937</name>
</gene>
<dbReference type="InterPro" id="IPR013976">
    <property type="entry name" value="HDOD"/>
</dbReference>
<proteinExistence type="predicted"/>
<dbReference type="SUPFAM" id="SSF109604">
    <property type="entry name" value="HD-domain/PDEase-like"/>
    <property type="match status" value="1"/>
</dbReference>
<name>A0A4V2UJJ0_9GAMM</name>
<dbReference type="PROSITE" id="PS51833">
    <property type="entry name" value="HDOD"/>
    <property type="match status" value="1"/>
</dbReference>
<dbReference type="AlphaFoldDB" id="A0A4V2UJJ0"/>
<dbReference type="RefSeq" id="WP_132701843.1">
    <property type="nucleotide sequence ID" value="NZ_SLZR01000009.1"/>
</dbReference>
<dbReference type="PANTHER" id="PTHR33525">
    <property type="match status" value="1"/>
</dbReference>
<evidence type="ECO:0000259" key="1">
    <source>
        <dbReference type="PROSITE" id="PS51833"/>
    </source>
</evidence>
<dbReference type="OrthoDB" id="9770715at2"/>
<dbReference type="PANTHER" id="PTHR33525:SF3">
    <property type="entry name" value="RIBONUCLEASE Y"/>
    <property type="match status" value="1"/>
</dbReference>
<keyword evidence="3" id="KW-1185">Reference proteome</keyword>
<protein>
    <submittedName>
        <fullName evidence="2">HD-like signal output (HDOD) protein</fullName>
    </submittedName>
</protein>
<organism evidence="2 3">
    <name type="scientific">Reinekea marinisedimentorum</name>
    <dbReference type="NCBI Taxonomy" id="230495"/>
    <lineage>
        <taxon>Bacteria</taxon>
        <taxon>Pseudomonadati</taxon>
        <taxon>Pseudomonadota</taxon>
        <taxon>Gammaproteobacteria</taxon>
        <taxon>Oceanospirillales</taxon>
        <taxon>Saccharospirillaceae</taxon>
        <taxon>Reinekea</taxon>
    </lineage>
</organism>
<dbReference type="Proteomes" id="UP000295793">
    <property type="component" value="Unassembled WGS sequence"/>
</dbReference>
<dbReference type="Pfam" id="PF08668">
    <property type="entry name" value="HDOD"/>
    <property type="match status" value="1"/>
</dbReference>
<evidence type="ECO:0000313" key="3">
    <source>
        <dbReference type="Proteomes" id="UP000295793"/>
    </source>
</evidence>
<dbReference type="EMBL" id="SLZR01000009">
    <property type="protein sequence ID" value="TCS40328.1"/>
    <property type="molecule type" value="Genomic_DNA"/>
</dbReference>
<comment type="caution">
    <text evidence="2">The sequence shown here is derived from an EMBL/GenBank/DDBJ whole genome shotgun (WGS) entry which is preliminary data.</text>
</comment>
<reference evidence="2 3" key="1">
    <citation type="submission" date="2019-03" db="EMBL/GenBank/DDBJ databases">
        <title>Genomic Encyclopedia of Archaeal and Bacterial Type Strains, Phase II (KMG-II): from individual species to whole genera.</title>
        <authorList>
            <person name="Goeker M."/>
        </authorList>
    </citation>
    <scope>NUCLEOTIDE SEQUENCE [LARGE SCALE GENOMIC DNA]</scope>
    <source>
        <strain evidence="2 3">DSM 15388</strain>
    </source>
</reference>
<feature type="domain" description="HDOD" evidence="1">
    <location>
        <begin position="26"/>
        <end position="210"/>
    </location>
</feature>
<sequence length="278" mass="30168">MNELSAAASKAANSISSRIRKGEVVVPLLPEVARKVLEVANDADSDASQLAKIIQSDQSMAAHILRIANSPAYTPAGNITSLQQAISRLGMQAMVEVAIAASVNANMFHAPGYEQHIQSILEGSLLTGLWAKEVARVSRRNVEAAFLCGLLHNIGRPMVLQWLSEMNTGLSEQEILSVESALLLEANYAVVEKWGLPEIVLRGVCEYSGPLEDVPEAGLLVRAGQLFASWMLAERDKKLEDNTEHGGVLALLTLYSAEIEKLKEKVDDVVQSREAMRV</sequence>
<accession>A0A4V2UJJ0</accession>
<dbReference type="Gene3D" id="1.10.3210.10">
    <property type="entry name" value="Hypothetical protein af1432"/>
    <property type="match status" value="1"/>
</dbReference>
<evidence type="ECO:0000313" key="2">
    <source>
        <dbReference type="EMBL" id="TCS40328.1"/>
    </source>
</evidence>
<dbReference type="InterPro" id="IPR052340">
    <property type="entry name" value="RNase_Y/CdgJ"/>
</dbReference>